<evidence type="ECO:0000313" key="2">
    <source>
        <dbReference type="Proteomes" id="UP000024635"/>
    </source>
</evidence>
<name>A0A016W0E9_9BILA</name>
<organism evidence="1 2">
    <name type="scientific">Ancylostoma ceylanicum</name>
    <dbReference type="NCBI Taxonomy" id="53326"/>
    <lineage>
        <taxon>Eukaryota</taxon>
        <taxon>Metazoa</taxon>
        <taxon>Ecdysozoa</taxon>
        <taxon>Nematoda</taxon>
        <taxon>Chromadorea</taxon>
        <taxon>Rhabditida</taxon>
        <taxon>Rhabditina</taxon>
        <taxon>Rhabditomorpha</taxon>
        <taxon>Strongyloidea</taxon>
        <taxon>Ancylostomatidae</taxon>
        <taxon>Ancylostomatinae</taxon>
        <taxon>Ancylostoma</taxon>
    </lineage>
</organism>
<dbReference type="Proteomes" id="UP000024635">
    <property type="component" value="Unassembled WGS sequence"/>
</dbReference>
<protein>
    <submittedName>
        <fullName evidence="1">Uncharacterized protein</fullName>
    </submittedName>
</protein>
<dbReference type="EMBL" id="JARK01001338">
    <property type="protein sequence ID" value="EYC33110.1"/>
    <property type="molecule type" value="Genomic_DNA"/>
</dbReference>
<accession>A0A016W0E9</accession>
<evidence type="ECO:0000313" key="1">
    <source>
        <dbReference type="EMBL" id="EYC33110.1"/>
    </source>
</evidence>
<sequence length="96" mass="11234">MHIKSTSQYLQKYSLFQPYQSSQTIRLPLCDECAPQSHTDCGRSHACLRKMSGGIVFMVAHLFSEYHFWVQSICRHFAPPLLQGLQQENHCRHHFK</sequence>
<dbReference type="AlphaFoldDB" id="A0A016W0E9"/>
<gene>
    <name evidence="1" type="primary">Acey_s0002.g607</name>
    <name evidence="1" type="ORF">Y032_0002g607</name>
</gene>
<reference evidence="2" key="1">
    <citation type="journal article" date="2015" name="Nat. Genet.">
        <title>The genome and transcriptome of the zoonotic hookworm Ancylostoma ceylanicum identify infection-specific gene families.</title>
        <authorList>
            <person name="Schwarz E.M."/>
            <person name="Hu Y."/>
            <person name="Antoshechkin I."/>
            <person name="Miller M.M."/>
            <person name="Sternberg P.W."/>
            <person name="Aroian R.V."/>
        </authorList>
    </citation>
    <scope>NUCLEOTIDE SEQUENCE</scope>
    <source>
        <strain evidence="2">HY135</strain>
    </source>
</reference>
<proteinExistence type="predicted"/>
<comment type="caution">
    <text evidence="1">The sequence shown here is derived from an EMBL/GenBank/DDBJ whole genome shotgun (WGS) entry which is preliminary data.</text>
</comment>
<keyword evidence="2" id="KW-1185">Reference proteome</keyword>